<feature type="transmembrane region" description="Helical" evidence="6">
    <location>
        <begin position="225"/>
        <end position="246"/>
    </location>
</feature>
<feature type="transmembrane region" description="Helical" evidence="6">
    <location>
        <begin position="359"/>
        <end position="378"/>
    </location>
</feature>
<evidence type="ECO:0000256" key="2">
    <source>
        <dbReference type="ARBA" id="ARBA00022692"/>
    </source>
</evidence>
<dbReference type="InterPro" id="IPR050186">
    <property type="entry name" value="TPT_transporter"/>
</dbReference>
<dbReference type="InterPro" id="IPR037185">
    <property type="entry name" value="EmrE-like"/>
</dbReference>
<feature type="region of interest" description="Disordered" evidence="5">
    <location>
        <begin position="465"/>
        <end position="492"/>
    </location>
</feature>
<feature type="transmembrane region" description="Helical" evidence="6">
    <location>
        <begin position="289"/>
        <end position="319"/>
    </location>
</feature>
<feature type="transmembrane region" description="Helical" evidence="6">
    <location>
        <begin position="331"/>
        <end position="353"/>
    </location>
</feature>
<comment type="subcellular location">
    <subcellularLocation>
        <location evidence="1">Membrane</location>
        <topology evidence="1">Multi-pass membrane protein</topology>
    </subcellularLocation>
</comment>
<feature type="domain" description="Sugar phosphate transporter" evidence="7">
    <location>
        <begin position="82"/>
        <end position="376"/>
    </location>
</feature>
<evidence type="ECO:0000256" key="3">
    <source>
        <dbReference type="ARBA" id="ARBA00022989"/>
    </source>
</evidence>
<comment type="caution">
    <text evidence="8">The sequence shown here is derived from an EMBL/GenBank/DDBJ whole genome shotgun (WGS) entry which is preliminary data.</text>
</comment>
<reference evidence="8 9" key="1">
    <citation type="submission" date="2016-07" db="EMBL/GenBank/DDBJ databases">
        <title>Pervasive Adenine N6-methylation of Active Genes in Fungi.</title>
        <authorList>
            <consortium name="DOE Joint Genome Institute"/>
            <person name="Mondo S.J."/>
            <person name="Dannebaum R.O."/>
            <person name="Kuo R.C."/>
            <person name="Labutti K."/>
            <person name="Haridas S."/>
            <person name="Kuo A."/>
            <person name="Salamov A."/>
            <person name="Ahrendt S.R."/>
            <person name="Lipzen A."/>
            <person name="Sullivan W."/>
            <person name="Andreopoulos W.B."/>
            <person name="Clum A."/>
            <person name="Lindquist E."/>
            <person name="Daum C."/>
            <person name="Ramamoorthy G.K."/>
            <person name="Gryganskyi A."/>
            <person name="Culley D."/>
            <person name="Magnuson J.K."/>
            <person name="James T.Y."/>
            <person name="O'Malley M.A."/>
            <person name="Stajich J.E."/>
            <person name="Spatafora J.W."/>
            <person name="Visel A."/>
            <person name="Grigoriev I.V."/>
        </authorList>
    </citation>
    <scope>NUCLEOTIDE SEQUENCE [LARGE SCALE GENOMIC DNA]</scope>
    <source>
        <strain evidence="8 9">NRRL 1336</strain>
    </source>
</reference>
<accession>A0A1X2IZC7</accession>
<evidence type="ECO:0000313" key="9">
    <source>
        <dbReference type="Proteomes" id="UP000193560"/>
    </source>
</evidence>
<dbReference type="Proteomes" id="UP000193560">
    <property type="component" value="Unassembled WGS sequence"/>
</dbReference>
<dbReference type="OrthoDB" id="18894at2759"/>
<dbReference type="PANTHER" id="PTHR11132">
    <property type="entry name" value="SOLUTE CARRIER FAMILY 35"/>
    <property type="match status" value="1"/>
</dbReference>
<feature type="transmembrane region" description="Helical" evidence="6">
    <location>
        <begin position="202"/>
        <end position="219"/>
    </location>
</feature>
<keyword evidence="2 6" id="KW-0812">Transmembrane</keyword>
<dbReference type="GO" id="GO:0016020">
    <property type="term" value="C:membrane"/>
    <property type="evidence" value="ECO:0007669"/>
    <property type="project" value="UniProtKB-SubCell"/>
</dbReference>
<dbReference type="EMBL" id="MCGE01000002">
    <property type="protein sequence ID" value="ORZ24657.1"/>
    <property type="molecule type" value="Genomic_DNA"/>
</dbReference>
<name>A0A1X2IZC7_9FUNG</name>
<protein>
    <submittedName>
        <fullName evidence="8">Triose-phosphate transporter family-domain-containing protein</fullName>
    </submittedName>
</protein>
<dbReference type="InterPro" id="IPR004853">
    <property type="entry name" value="Sugar_P_trans_dom"/>
</dbReference>
<sequence length="492" mass="54411">MGHYSPANDSQDISLDQLHNTSRLSGESYERLLNDNDDVDNPSADTTGDNQRHISTYPVNTKSLLKETRKKLLKSGAINIVWILTWYTFATFLSVYNKWMFSADHYNFQFPLFVTSIHMIVQFVFAGSSLLLVPGLRPKSRPNLNEYLFKVFPCALATSLDIGLSNLSLKTITLSFYTMCKSSTLAFVLVFAFLFKLENPNLRLVGIIVIITAGVVLMVSDETEFVLTGFIQVMSAAAFGGLRWALTEVLLRKEGMGLTNPFASIFFLAPAQAVILVIIAGVVEGYGTIFGSAFFVGISQGLHTMGIILLGGVLAFCMIMAEFFLIKRTSVVTLSVCGIFKEVATIFISTIVFGDRLTVLNIIGLCVTLFGIGLYNWMKIRAASISVQKDIQNQNLEYNELYNVEDNGMDHGDDYQGHTLPDTTANQQHLKQDGKHHSGITPLYSMAAESVPILLADGGLSASYFDSNSEDDEDGKNHQGVEEDFLDIRDHK</sequence>
<gene>
    <name evidence="8" type="ORF">BCR42DRAFT_403400</name>
</gene>
<keyword evidence="4 6" id="KW-0472">Membrane</keyword>
<feature type="transmembrane region" description="Helical" evidence="6">
    <location>
        <begin position="76"/>
        <end position="96"/>
    </location>
</feature>
<evidence type="ECO:0000256" key="1">
    <source>
        <dbReference type="ARBA" id="ARBA00004141"/>
    </source>
</evidence>
<evidence type="ECO:0000256" key="5">
    <source>
        <dbReference type="SAM" id="MobiDB-lite"/>
    </source>
</evidence>
<evidence type="ECO:0000256" key="4">
    <source>
        <dbReference type="ARBA" id="ARBA00023136"/>
    </source>
</evidence>
<evidence type="ECO:0000256" key="6">
    <source>
        <dbReference type="SAM" id="Phobius"/>
    </source>
</evidence>
<dbReference type="STRING" id="90262.A0A1X2IZC7"/>
<feature type="transmembrane region" description="Helical" evidence="6">
    <location>
        <begin position="174"/>
        <end position="195"/>
    </location>
</feature>
<proteinExistence type="predicted"/>
<feature type="transmembrane region" description="Helical" evidence="6">
    <location>
        <begin position="108"/>
        <end position="135"/>
    </location>
</feature>
<feature type="compositionally biased region" description="Basic and acidic residues" evidence="5">
    <location>
        <begin position="475"/>
        <end position="492"/>
    </location>
</feature>
<feature type="transmembrane region" description="Helical" evidence="6">
    <location>
        <begin position="258"/>
        <end position="283"/>
    </location>
</feature>
<evidence type="ECO:0000259" key="7">
    <source>
        <dbReference type="Pfam" id="PF03151"/>
    </source>
</evidence>
<keyword evidence="9" id="KW-1185">Reference proteome</keyword>
<evidence type="ECO:0000313" key="8">
    <source>
        <dbReference type="EMBL" id="ORZ24657.1"/>
    </source>
</evidence>
<dbReference type="Pfam" id="PF03151">
    <property type="entry name" value="TPT"/>
    <property type="match status" value="1"/>
</dbReference>
<keyword evidence="3 6" id="KW-1133">Transmembrane helix</keyword>
<dbReference type="SUPFAM" id="SSF103481">
    <property type="entry name" value="Multidrug resistance efflux transporter EmrE"/>
    <property type="match status" value="2"/>
</dbReference>
<organism evidence="8 9">
    <name type="scientific">Absidia repens</name>
    <dbReference type="NCBI Taxonomy" id="90262"/>
    <lineage>
        <taxon>Eukaryota</taxon>
        <taxon>Fungi</taxon>
        <taxon>Fungi incertae sedis</taxon>
        <taxon>Mucoromycota</taxon>
        <taxon>Mucoromycotina</taxon>
        <taxon>Mucoromycetes</taxon>
        <taxon>Mucorales</taxon>
        <taxon>Cunninghamellaceae</taxon>
        <taxon>Absidia</taxon>
    </lineage>
</organism>
<dbReference type="AlphaFoldDB" id="A0A1X2IZC7"/>
<feature type="transmembrane region" description="Helical" evidence="6">
    <location>
        <begin position="147"/>
        <end position="168"/>
    </location>
</feature>